<feature type="transmembrane region" description="Helical" evidence="1">
    <location>
        <begin position="93"/>
        <end position="115"/>
    </location>
</feature>
<reference evidence="3" key="1">
    <citation type="journal article" date="2019" name="Int. J. Syst. Evol. Microbiol.">
        <title>The Global Catalogue of Microorganisms (GCM) 10K type strain sequencing project: providing services to taxonomists for standard genome sequencing and annotation.</title>
        <authorList>
            <consortium name="The Broad Institute Genomics Platform"/>
            <consortium name="The Broad Institute Genome Sequencing Center for Infectious Disease"/>
            <person name="Wu L."/>
            <person name="Ma J."/>
        </authorList>
    </citation>
    <scope>NUCLEOTIDE SEQUENCE [LARGE SCALE GENOMIC DNA]</scope>
    <source>
        <strain evidence="3">CCUG 61889</strain>
    </source>
</reference>
<organism evidence="2 3">
    <name type="scientific">Bacillus songklensis</name>
    <dbReference type="NCBI Taxonomy" id="1069116"/>
    <lineage>
        <taxon>Bacteria</taxon>
        <taxon>Bacillati</taxon>
        <taxon>Bacillota</taxon>
        <taxon>Bacilli</taxon>
        <taxon>Bacillales</taxon>
        <taxon>Bacillaceae</taxon>
        <taxon>Bacillus</taxon>
    </lineage>
</organism>
<comment type="caution">
    <text evidence="2">The sequence shown here is derived from an EMBL/GenBank/DDBJ whole genome shotgun (WGS) entry which is preliminary data.</text>
</comment>
<evidence type="ECO:0000313" key="2">
    <source>
        <dbReference type="EMBL" id="MFC3884134.1"/>
    </source>
</evidence>
<dbReference type="Pfam" id="PF05145">
    <property type="entry name" value="AbrB"/>
    <property type="match status" value="1"/>
</dbReference>
<dbReference type="PANTHER" id="PTHR38457:SF1">
    <property type="entry name" value="REGULATOR ABRB-RELATED"/>
    <property type="match status" value="1"/>
</dbReference>
<evidence type="ECO:0000256" key="1">
    <source>
        <dbReference type="SAM" id="Phobius"/>
    </source>
</evidence>
<protein>
    <submittedName>
        <fullName evidence="2">AbrB family transcriptional regulator</fullName>
    </submittedName>
</protein>
<dbReference type="PANTHER" id="PTHR38457">
    <property type="entry name" value="REGULATOR ABRB-RELATED"/>
    <property type="match status" value="1"/>
</dbReference>
<gene>
    <name evidence="2" type="ORF">ACFOU2_11785</name>
</gene>
<dbReference type="InterPro" id="IPR017516">
    <property type="entry name" value="AbrB_dup"/>
</dbReference>
<feature type="transmembrane region" description="Helical" evidence="1">
    <location>
        <begin position="159"/>
        <end position="176"/>
    </location>
</feature>
<keyword evidence="1" id="KW-1133">Transmembrane helix</keyword>
<feature type="transmembrane region" description="Helical" evidence="1">
    <location>
        <begin position="21"/>
        <end position="47"/>
    </location>
</feature>
<dbReference type="RefSeq" id="WP_377915300.1">
    <property type="nucleotide sequence ID" value="NZ_JBHRZT010000052.1"/>
</dbReference>
<proteinExistence type="predicted"/>
<dbReference type="PIRSF" id="PIRSF038991">
    <property type="entry name" value="Protein_AbrB"/>
    <property type="match status" value="1"/>
</dbReference>
<feature type="transmembrane region" description="Helical" evidence="1">
    <location>
        <begin position="311"/>
        <end position="329"/>
    </location>
</feature>
<feature type="transmembrane region" description="Helical" evidence="1">
    <location>
        <begin position="196"/>
        <end position="216"/>
    </location>
</feature>
<keyword evidence="3" id="KW-1185">Reference proteome</keyword>
<dbReference type="EMBL" id="JBHRZT010000052">
    <property type="protein sequence ID" value="MFC3884134.1"/>
    <property type="molecule type" value="Genomic_DNA"/>
</dbReference>
<dbReference type="NCBIfam" id="TIGR03082">
    <property type="entry name" value="Gneg_AbrB_dup"/>
    <property type="match status" value="2"/>
</dbReference>
<feature type="transmembrane region" description="Helical" evidence="1">
    <location>
        <begin position="341"/>
        <end position="361"/>
    </location>
</feature>
<dbReference type="InterPro" id="IPR007820">
    <property type="entry name" value="AbrB_fam"/>
</dbReference>
<dbReference type="Proteomes" id="UP001595752">
    <property type="component" value="Unassembled WGS sequence"/>
</dbReference>
<sequence length="379" mass="41373">MKENKLFIRNVGFITISSTGGFILSLTGLSIGWMIGTLLIGALLSFWQPASLKLPINQKGIPPYWLRIGQCMLAIELGQKINLSVLHIFKEDWMTIIVMLFLSIMFSVLSGFILWKFSQTDMLTSFFGTAPGGLTAMPGIAEEVGANTAVVSIIQTMRVFLVVLTIPMIVSSWLANPADYTLTSHSASAGIPEFEIVQLFWTAVLALAAWGGYYIGKYLKLPAPWLVGGMLGVASVQTLGSSYVGYDLIAWWPRSVMILSQIFIASSIGSRFHKNMLTGLKKTIFVALLSTLGLIFAMFVCAFFVSKATGITFVTAALAFAPGGIAEMATTSAVLHADSTFVVAVQVLRIMIVCIILPPLFRFLNRRELHKNMHSHVST</sequence>
<feature type="transmembrane region" description="Helical" evidence="1">
    <location>
        <begin position="284"/>
        <end position="305"/>
    </location>
</feature>
<keyword evidence="1" id="KW-0812">Transmembrane</keyword>
<evidence type="ECO:0000313" key="3">
    <source>
        <dbReference type="Proteomes" id="UP001595752"/>
    </source>
</evidence>
<keyword evidence="1" id="KW-0472">Membrane</keyword>
<name>A0ABV8B3E9_9BACI</name>
<feature type="transmembrane region" description="Helical" evidence="1">
    <location>
        <begin position="223"/>
        <end position="245"/>
    </location>
</feature>
<accession>A0ABV8B3E9</accession>